<keyword evidence="4" id="KW-1185">Reference proteome</keyword>
<dbReference type="OrthoDB" id="3683556at2"/>
<proteinExistence type="predicted"/>
<feature type="region of interest" description="Disordered" evidence="1">
    <location>
        <begin position="1"/>
        <end position="29"/>
    </location>
</feature>
<dbReference type="AlphaFoldDB" id="A0A964UWT1"/>
<evidence type="ECO:0000256" key="1">
    <source>
        <dbReference type="SAM" id="MobiDB-lite"/>
    </source>
</evidence>
<reference evidence="3" key="1">
    <citation type="submission" date="2020-01" db="EMBL/GenBank/DDBJ databases">
        <title>Whole-genome analyses of novel actinobacteria.</title>
        <authorList>
            <person name="Sahin N."/>
        </authorList>
    </citation>
    <scope>NUCLEOTIDE SEQUENCE</scope>
    <source>
        <strain evidence="3">YC537</strain>
    </source>
</reference>
<dbReference type="Proteomes" id="UP000598297">
    <property type="component" value="Unassembled WGS sequence"/>
</dbReference>
<dbReference type="InterPro" id="IPR032371">
    <property type="entry name" value="DUF4873"/>
</dbReference>
<sequence length="120" mass="13332">MAYEPNDRRQHEQHEQHGHEGGDDGYSGAATLVVDGAEQAVEVTLRGHFQPIDGRYHWYGRIAADAALVTRLGGKRTEALLRTPQGEALGELTDPDPWDRYRISGTSTPPFTLDQTLPEH</sequence>
<evidence type="ECO:0000259" key="2">
    <source>
        <dbReference type="Pfam" id="PF16170"/>
    </source>
</evidence>
<organism evidence="3 4">
    <name type="scientific">Streptomyces boluensis</name>
    <dbReference type="NCBI Taxonomy" id="1775135"/>
    <lineage>
        <taxon>Bacteria</taxon>
        <taxon>Bacillati</taxon>
        <taxon>Actinomycetota</taxon>
        <taxon>Actinomycetes</taxon>
        <taxon>Kitasatosporales</taxon>
        <taxon>Streptomycetaceae</taxon>
        <taxon>Streptomyces</taxon>
    </lineage>
</organism>
<comment type="caution">
    <text evidence="3">The sequence shown here is derived from an EMBL/GenBank/DDBJ whole genome shotgun (WGS) entry which is preliminary data.</text>
</comment>
<accession>A0A964UWT1</accession>
<feature type="compositionally biased region" description="Basic and acidic residues" evidence="1">
    <location>
        <begin position="1"/>
        <end position="22"/>
    </location>
</feature>
<evidence type="ECO:0000313" key="3">
    <source>
        <dbReference type="EMBL" id="NBE55966.1"/>
    </source>
</evidence>
<protein>
    <submittedName>
        <fullName evidence="3">DUF4873 domain-containing protein</fullName>
    </submittedName>
</protein>
<evidence type="ECO:0000313" key="4">
    <source>
        <dbReference type="Proteomes" id="UP000598297"/>
    </source>
</evidence>
<feature type="compositionally biased region" description="Polar residues" evidence="1">
    <location>
        <begin position="104"/>
        <end position="120"/>
    </location>
</feature>
<dbReference type="Pfam" id="PF16170">
    <property type="entry name" value="DUF4873"/>
    <property type="match status" value="1"/>
</dbReference>
<name>A0A964UWT1_9ACTN</name>
<dbReference type="RefSeq" id="WP_161704202.1">
    <property type="nucleotide sequence ID" value="NZ_JAAAHS010000397.1"/>
</dbReference>
<feature type="domain" description="DUF4873" evidence="2">
    <location>
        <begin position="23"/>
        <end position="112"/>
    </location>
</feature>
<gene>
    <name evidence="3" type="ORF">GUY60_31925</name>
</gene>
<feature type="region of interest" description="Disordered" evidence="1">
    <location>
        <begin position="86"/>
        <end position="120"/>
    </location>
</feature>
<dbReference type="EMBL" id="JAAAHS010000397">
    <property type="protein sequence ID" value="NBE55966.1"/>
    <property type="molecule type" value="Genomic_DNA"/>
</dbReference>